<dbReference type="CDD" id="cd00177">
    <property type="entry name" value="START"/>
    <property type="match status" value="1"/>
</dbReference>
<proteinExistence type="predicted"/>
<dbReference type="AlphaFoldDB" id="A0AAU9IS74"/>
<evidence type="ECO:0000313" key="2">
    <source>
        <dbReference type="EMBL" id="CAG9315983.1"/>
    </source>
</evidence>
<dbReference type="GO" id="GO:0005737">
    <property type="term" value="C:cytoplasm"/>
    <property type="evidence" value="ECO:0007669"/>
    <property type="project" value="UniProtKB-ARBA"/>
</dbReference>
<reference evidence="2" key="1">
    <citation type="submission" date="2021-09" db="EMBL/GenBank/DDBJ databases">
        <authorList>
            <consortium name="AG Swart"/>
            <person name="Singh M."/>
            <person name="Singh A."/>
            <person name="Seah K."/>
            <person name="Emmerich C."/>
        </authorList>
    </citation>
    <scope>NUCLEOTIDE SEQUENCE</scope>
    <source>
        <strain evidence="2">ATCC30299</strain>
    </source>
</reference>
<sequence>MGNNFSNLCNTCMKSTKAPEIVLIDNPEKVKQPMESAPLIIRGFNTTDVQSKLEDAKQEFLNLINEGIEGGDCEIVVDNPDCKVSGKETSDGYLVKYQFKMPYEPEALLSFLQKLEKRPVWDKNVFSSERIAQLDPSTCIIRTIYKKQWAISSRENLIACKKAKIGEAIADFSTSVESEELPVQNDYVRVKLFVGGYYYEPIEKDENGNITLVTSISHLDIGMTNVMNKLARKLTSTGVPKFVKTLMAELKKDLEEAK</sequence>
<keyword evidence="3" id="KW-1185">Reference proteome</keyword>
<dbReference type="GO" id="GO:0008289">
    <property type="term" value="F:lipid binding"/>
    <property type="evidence" value="ECO:0007669"/>
    <property type="project" value="InterPro"/>
</dbReference>
<feature type="domain" description="START" evidence="1">
    <location>
        <begin position="105"/>
        <end position="258"/>
    </location>
</feature>
<protein>
    <recommendedName>
        <fullName evidence="1">START domain-containing protein</fullName>
    </recommendedName>
</protein>
<evidence type="ECO:0000259" key="1">
    <source>
        <dbReference type="PROSITE" id="PS50848"/>
    </source>
</evidence>
<dbReference type="SUPFAM" id="SSF55961">
    <property type="entry name" value="Bet v1-like"/>
    <property type="match status" value="1"/>
</dbReference>
<comment type="caution">
    <text evidence="2">The sequence shown here is derived from an EMBL/GenBank/DDBJ whole genome shotgun (WGS) entry which is preliminary data.</text>
</comment>
<dbReference type="InterPro" id="IPR023393">
    <property type="entry name" value="START-like_dom_sf"/>
</dbReference>
<organism evidence="2 3">
    <name type="scientific">Blepharisma stoltei</name>
    <dbReference type="NCBI Taxonomy" id="1481888"/>
    <lineage>
        <taxon>Eukaryota</taxon>
        <taxon>Sar</taxon>
        <taxon>Alveolata</taxon>
        <taxon>Ciliophora</taxon>
        <taxon>Postciliodesmatophora</taxon>
        <taxon>Heterotrichea</taxon>
        <taxon>Heterotrichida</taxon>
        <taxon>Blepharismidae</taxon>
        <taxon>Blepharisma</taxon>
    </lineage>
</organism>
<dbReference type="PROSITE" id="PS50848">
    <property type="entry name" value="START"/>
    <property type="match status" value="1"/>
</dbReference>
<dbReference type="Pfam" id="PF01852">
    <property type="entry name" value="START"/>
    <property type="match status" value="1"/>
</dbReference>
<dbReference type="PANTHER" id="PTHR19308:SF14">
    <property type="entry name" value="START DOMAIN-CONTAINING PROTEIN"/>
    <property type="match status" value="1"/>
</dbReference>
<dbReference type="InterPro" id="IPR051213">
    <property type="entry name" value="START_lipid_transfer"/>
</dbReference>
<accession>A0AAU9IS74</accession>
<evidence type="ECO:0000313" key="3">
    <source>
        <dbReference type="Proteomes" id="UP001162131"/>
    </source>
</evidence>
<dbReference type="Proteomes" id="UP001162131">
    <property type="component" value="Unassembled WGS sequence"/>
</dbReference>
<dbReference type="SMART" id="SM00234">
    <property type="entry name" value="START"/>
    <property type="match status" value="1"/>
</dbReference>
<dbReference type="InterPro" id="IPR002913">
    <property type="entry name" value="START_lipid-bd_dom"/>
</dbReference>
<dbReference type="EMBL" id="CAJZBQ010000014">
    <property type="protein sequence ID" value="CAG9315983.1"/>
    <property type="molecule type" value="Genomic_DNA"/>
</dbReference>
<dbReference type="Gene3D" id="3.30.530.20">
    <property type="match status" value="1"/>
</dbReference>
<name>A0AAU9IS74_9CILI</name>
<dbReference type="PANTHER" id="PTHR19308">
    <property type="entry name" value="PHOSPHATIDYLCHOLINE TRANSFER PROTEIN"/>
    <property type="match status" value="1"/>
</dbReference>
<gene>
    <name evidence="2" type="ORF">BSTOLATCC_MIC14724</name>
</gene>